<dbReference type="Proteomes" id="UP001154114">
    <property type="component" value="Chromosome 1"/>
</dbReference>
<sequence>MALTLQGIKCTIDGTTNHRRINDTKTPEDPCNPLYWYPQPIPEHCQYKNMPTPPGPKRDDNMPIPVPIPVPVPIPPQMPIPIPIPPPPIVPPIIMPPSAVPPGSPPPLMVPQPMMPLPMPLPFGIPLAPTNPMVPVAGIPLPPQVYPYTPAFPAPYPPMPPMYPAPYPPPYPAPYPPYPSPYASPYPMPPRRGMGMVPGIPGMVSPDGGINILPFSDAYSDMLEKHKQKMIRKHLHRLINEYDNFPLKLHKKARRHNTKEEKPEDNNTIE</sequence>
<gene>
    <name evidence="2" type="ORF">CINC_LOCUS429</name>
</gene>
<keyword evidence="3" id="KW-1185">Reference proteome</keyword>
<reference evidence="2" key="1">
    <citation type="submission" date="2021-12" db="EMBL/GenBank/DDBJ databases">
        <authorList>
            <person name="King R."/>
        </authorList>
    </citation>
    <scope>NUCLEOTIDE SEQUENCE</scope>
</reference>
<evidence type="ECO:0000313" key="2">
    <source>
        <dbReference type="EMBL" id="CAD0194134.1"/>
    </source>
</evidence>
<dbReference type="AlphaFoldDB" id="A0A9N8KY95"/>
<accession>A0A9N8KY95</accession>
<name>A0A9N8KY95_CHRIL</name>
<feature type="compositionally biased region" description="Basic and acidic residues" evidence="1">
    <location>
        <begin position="258"/>
        <end position="270"/>
    </location>
</feature>
<organism evidence="2 3">
    <name type="scientific">Chrysodeixis includens</name>
    <name type="common">Soybean looper</name>
    <name type="synonym">Pseudoplusia includens</name>
    <dbReference type="NCBI Taxonomy" id="689277"/>
    <lineage>
        <taxon>Eukaryota</taxon>
        <taxon>Metazoa</taxon>
        <taxon>Ecdysozoa</taxon>
        <taxon>Arthropoda</taxon>
        <taxon>Hexapoda</taxon>
        <taxon>Insecta</taxon>
        <taxon>Pterygota</taxon>
        <taxon>Neoptera</taxon>
        <taxon>Endopterygota</taxon>
        <taxon>Lepidoptera</taxon>
        <taxon>Glossata</taxon>
        <taxon>Ditrysia</taxon>
        <taxon>Noctuoidea</taxon>
        <taxon>Noctuidae</taxon>
        <taxon>Plusiinae</taxon>
        <taxon>Chrysodeixis</taxon>
    </lineage>
</organism>
<dbReference type="OrthoDB" id="7485426at2759"/>
<dbReference type="EMBL" id="LR824004">
    <property type="protein sequence ID" value="CAD0194134.1"/>
    <property type="molecule type" value="Genomic_DNA"/>
</dbReference>
<protein>
    <submittedName>
        <fullName evidence="2">Uncharacterized protein</fullName>
    </submittedName>
</protein>
<evidence type="ECO:0000256" key="1">
    <source>
        <dbReference type="SAM" id="MobiDB-lite"/>
    </source>
</evidence>
<proteinExistence type="predicted"/>
<dbReference type="PRINTS" id="PR01217">
    <property type="entry name" value="PRICHEXTENSN"/>
</dbReference>
<feature type="region of interest" description="Disordered" evidence="1">
    <location>
        <begin position="251"/>
        <end position="270"/>
    </location>
</feature>
<evidence type="ECO:0000313" key="3">
    <source>
        <dbReference type="Proteomes" id="UP001154114"/>
    </source>
</evidence>